<dbReference type="InterPro" id="IPR008969">
    <property type="entry name" value="CarboxyPept-like_regulatory"/>
</dbReference>
<dbReference type="GO" id="GO:0030246">
    <property type="term" value="F:carbohydrate binding"/>
    <property type="evidence" value="ECO:0007669"/>
    <property type="project" value="InterPro"/>
</dbReference>
<accession>A0A518BPT5</accession>
<feature type="compositionally biased region" description="Low complexity" evidence="2">
    <location>
        <begin position="73"/>
        <end position="89"/>
    </location>
</feature>
<evidence type="ECO:0000256" key="1">
    <source>
        <dbReference type="ARBA" id="ARBA00022729"/>
    </source>
</evidence>
<dbReference type="EMBL" id="CP036287">
    <property type="protein sequence ID" value="QDU68982.1"/>
    <property type="molecule type" value="Genomic_DNA"/>
</dbReference>
<proteinExistence type="predicted"/>
<dbReference type="InterPro" id="IPR013784">
    <property type="entry name" value="Carb-bd-like_fold"/>
</dbReference>
<dbReference type="SUPFAM" id="SSF49452">
    <property type="entry name" value="Starch-binding domain-like"/>
    <property type="match status" value="2"/>
</dbReference>
<dbReference type="Gene3D" id="2.60.40.1120">
    <property type="entry name" value="Carboxypeptidase-like, regulatory domain"/>
    <property type="match status" value="4"/>
</dbReference>
<evidence type="ECO:0000256" key="2">
    <source>
        <dbReference type="SAM" id="MobiDB-lite"/>
    </source>
</evidence>
<dbReference type="Proteomes" id="UP000316921">
    <property type="component" value="Chromosome"/>
</dbReference>
<dbReference type="RefSeq" id="WP_419191754.1">
    <property type="nucleotide sequence ID" value="NZ_CP036287.1"/>
</dbReference>
<keyword evidence="4" id="KW-1185">Reference proteome</keyword>
<dbReference type="Pfam" id="PF13620">
    <property type="entry name" value="CarboxypepD_reg"/>
    <property type="match status" value="4"/>
</dbReference>
<evidence type="ECO:0000313" key="4">
    <source>
        <dbReference type="Proteomes" id="UP000316921"/>
    </source>
</evidence>
<sequence>MKNLGLILAALALLAGGLVAYLLVGRTAPEEDAGIGGAATAMDRPVDATPTAPASVPLASSGGRSSGREELAADPAAPAGSIAAAQRAPESAGGSVRGRVVDPVGAGLAGMLVAAYAPDLEARVVLGSIVAHVDAARSGLDTDEEKLPLAAVMAADDGSFELTLPRGRRAVQLAAVGPRHFTALPLEALADDSPIELRCKLGARVVGTIIPPDGHELANLAGIAISMDQSLADGLEFTQGASPSRKTVTDVRGEFSFPAVGPDTSRRVLALPDSLASASAQVSDIEAGEVRQVFLELSLGATLRGRVVDELGQGIGGAQVTAAGDTGLGVQGKALREAESAADGQFVLEHVAPVKLRVRAEAEGFLPRSIDPGQLQNGDTVGGLTLSLAAGQRIRGVVLLPDGSPAPGAELVALIDVAAAQGSNQMDLWGSRGSETESDEDGTFSLEGLKGRAFVIDARVELDADDARVAKLGGRHFWAHIEGCRPSDDMELRLQVASVLSGRVVDAAARPVTEFSIVAEQPSSSPLVRNGPPQRFWFEHDDGRFEIAELSDGLWSLRASAPGFAISEAVEVTLPDSAGVQISLVDGVIVSGRVATPRGDGVGGAVVTLDRNWIDAIVQLDSRQATSLEDGSFELRDQAPGELALVAKHPDWADSETITVGLPQSGRLDGVELVLRQGGRITGVVYDEDGQPAPGAQVICQNPQTFEPMLAPADDNGRFGFGPLKPGTYQVVSMGNLTELAEGGGDSSPLSLLSDMKVAMVDVVDGETVEVELGVPPSNPVEVSGRVTSAGEPVTTGAIQFIQESKGMDSLKFAEIGADGRYEVTLNEPGDYLVTIQPHRQGGMSLRQNNIEYRKLVPEGPECRIDLTLPDSSISGRVTDQDGEPLDGVIVNSTRQEGVIYGMAFGGGFSTTTTDEDGRYELTHMRPGRYQVTAGGTFFGMQLSSGQVRGRINRADLVIEADQHLEGIDFELGPPITVTGTVRSTNGEPVAAATIFVRDAAGNPIERFSMILTDASGRFRFEGLAPGEYSFSARNREMASIETDPVEVNAENPPVVNMVAEVGTTLIARIELDDEPSIDASVRVFDEREHDVSGMVGYPDLMAAITAGFESGEFRIGPLAPGKYRVEATAPDGRSKSKVVVLGGSDERRVRIRIH</sequence>
<keyword evidence="1" id="KW-0732">Signal</keyword>
<feature type="region of interest" description="Disordered" evidence="2">
    <location>
        <begin position="35"/>
        <end position="96"/>
    </location>
</feature>
<dbReference type="SUPFAM" id="SSF49464">
    <property type="entry name" value="Carboxypeptidase regulatory domain-like"/>
    <property type="match status" value="3"/>
</dbReference>
<evidence type="ECO:0000313" key="3">
    <source>
        <dbReference type="EMBL" id="QDU68982.1"/>
    </source>
</evidence>
<protein>
    <submittedName>
        <fullName evidence="3">Nickel uptake substrate-specific transmembrane region</fullName>
    </submittedName>
</protein>
<dbReference type="AlphaFoldDB" id="A0A518BPT5"/>
<gene>
    <name evidence="3" type="ORF">Pla133_40970</name>
</gene>
<dbReference type="KEGG" id="pbap:Pla133_40970"/>
<dbReference type="PANTHER" id="PTHR23303">
    <property type="entry name" value="CARBOXYPEPTIDASE REGULATORY REGION-CONTAINING"/>
    <property type="match status" value="1"/>
</dbReference>
<keyword evidence="3" id="KW-0472">Membrane</keyword>
<name>A0A518BPT5_9BACT</name>
<organism evidence="3 4">
    <name type="scientific">Engelhardtia mirabilis</name>
    <dbReference type="NCBI Taxonomy" id="2528011"/>
    <lineage>
        <taxon>Bacteria</taxon>
        <taxon>Pseudomonadati</taxon>
        <taxon>Planctomycetota</taxon>
        <taxon>Planctomycetia</taxon>
        <taxon>Planctomycetia incertae sedis</taxon>
        <taxon>Engelhardtia</taxon>
    </lineage>
</organism>
<dbReference type="InterPro" id="IPR051417">
    <property type="entry name" value="SDr/BOS_complex"/>
</dbReference>
<dbReference type="PANTHER" id="PTHR23303:SF14">
    <property type="entry name" value="BOS COMPLEX SUBUNIT NOMO1-RELATED"/>
    <property type="match status" value="1"/>
</dbReference>
<reference evidence="3 4" key="1">
    <citation type="submission" date="2019-02" db="EMBL/GenBank/DDBJ databases">
        <title>Deep-cultivation of Planctomycetes and their phenomic and genomic characterization uncovers novel biology.</title>
        <authorList>
            <person name="Wiegand S."/>
            <person name="Jogler M."/>
            <person name="Boedeker C."/>
            <person name="Pinto D."/>
            <person name="Vollmers J."/>
            <person name="Rivas-Marin E."/>
            <person name="Kohn T."/>
            <person name="Peeters S.H."/>
            <person name="Heuer A."/>
            <person name="Rast P."/>
            <person name="Oberbeckmann S."/>
            <person name="Bunk B."/>
            <person name="Jeske O."/>
            <person name="Meyerdierks A."/>
            <person name="Storesund J.E."/>
            <person name="Kallscheuer N."/>
            <person name="Luecker S."/>
            <person name="Lage O.M."/>
            <person name="Pohl T."/>
            <person name="Merkel B.J."/>
            <person name="Hornburger P."/>
            <person name="Mueller R.-W."/>
            <person name="Bruemmer F."/>
            <person name="Labrenz M."/>
            <person name="Spormann A.M."/>
            <person name="Op den Camp H."/>
            <person name="Overmann J."/>
            <person name="Amann R."/>
            <person name="Jetten M.S.M."/>
            <person name="Mascher T."/>
            <person name="Medema M.H."/>
            <person name="Devos D.P."/>
            <person name="Kaster A.-K."/>
            <person name="Ovreas L."/>
            <person name="Rohde M."/>
            <person name="Galperin M.Y."/>
            <person name="Jogler C."/>
        </authorList>
    </citation>
    <scope>NUCLEOTIDE SEQUENCE [LARGE SCALE GENOMIC DNA]</scope>
    <source>
        <strain evidence="3 4">Pla133</strain>
    </source>
</reference>
<keyword evidence="3" id="KW-0812">Transmembrane</keyword>